<dbReference type="GO" id="GO:0006457">
    <property type="term" value="P:protein folding"/>
    <property type="evidence" value="ECO:0007669"/>
    <property type="project" value="InterPro"/>
</dbReference>
<reference evidence="6 7" key="1">
    <citation type="journal article" date="2007" name="Genome Res.">
        <title>Genome characteristics of facultatively symbiotic Frankia sp. strains reflect host range and host plant biogeography.</title>
        <authorList>
            <person name="Normand P."/>
            <person name="Lapierre P."/>
            <person name="Tisa L.S."/>
            <person name="Gogarten J.P."/>
            <person name="Alloisio N."/>
            <person name="Bagnarol E."/>
            <person name="Bassi C.A."/>
            <person name="Berry A.M."/>
            <person name="Bickhart D.M."/>
            <person name="Choisne N."/>
            <person name="Couloux A."/>
            <person name="Cournoyer B."/>
            <person name="Cruveiller S."/>
            <person name="Daubin V."/>
            <person name="Demange N."/>
            <person name="Francino M.P."/>
            <person name="Goltsman E."/>
            <person name="Huang Y."/>
            <person name="Kopp O.R."/>
            <person name="Labarre L."/>
            <person name="Lapidus A."/>
            <person name="Lavire C."/>
            <person name="Marechal J."/>
            <person name="Martinez M."/>
            <person name="Mastronunzio J.E."/>
            <person name="Mullin B.C."/>
            <person name="Niemann J."/>
            <person name="Pujic P."/>
            <person name="Rawnsley T."/>
            <person name="Rouy Z."/>
            <person name="Schenowitz C."/>
            <person name="Sellstedt A."/>
            <person name="Tavares F."/>
            <person name="Tomkins J.P."/>
            <person name="Vallenet D."/>
            <person name="Valverde C."/>
            <person name="Wall L.G."/>
            <person name="Wang Y."/>
            <person name="Medigue C."/>
            <person name="Benson D.R."/>
        </authorList>
    </citation>
    <scope>NUCLEOTIDE SEQUENCE [LARGE SCALE GENOMIC DNA]</scope>
    <source>
        <strain evidence="7">DSM 45986 / CECT 9034 / ACN14a</strain>
    </source>
</reference>
<dbReference type="GO" id="GO:0051082">
    <property type="term" value="F:unfolded protein binding"/>
    <property type="evidence" value="ECO:0007669"/>
    <property type="project" value="TreeGrafter"/>
</dbReference>
<protein>
    <recommendedName>
        <fullName evidence="3">Protein GrpE</fullName>
    </recommendedName>
    <alternativeName>
        <fullName evidence="3">HSP-70 cofactor</fullName>
    </alternativeName>
</protein>
<comment type="function">
    <text evidence="3">Participates actively in the response to hyperosmotic and heat shock by preventing the aggregation of stress-denatured proteins, in association with DnaK and GrpE. It is the nucleotide exchange factor for DnaK and may function as a thermosensor. Unfolded proteins bind initially to DnaJ; upon interaction with the DnaJ-bound protein, DnaK hydrolyzes its bound ATP, resulting in the formation of a stable complex. GrpE releases ADP from DnaK; ATP binding to DnaK triggers the release of the substrate protein, thus completing the reaction cycle. Several rounds of ATP-dependent interactions between DnaJ, DnaK and GrpE are required for fully efficient folding.</text>
</comment>
<sequence>MDRARPRPVGTTSSTPTSPRMTMGENRSDAERPETTPAPDLAAKLEQCQASHLRTLADFDNYRRRTGREIGAAKAAERDRVVLAWVPVLDHLELALSHADADPDSLVDGVRGVRQLALGALRNSGVTRLDDETGAFDPTRHEVGAVVDSGSTSRPPPAGTVVEVLRPGYQADGRVLRPASVAVSAGPKPNNGPESNNGEKSNDGPRRDTGSEPGKGPEPDTESEAS</sequence>
<dbReference type="PANTHER" id="PTHR21237">
    <property type="entry name" value="GRPE PROTEIN"/>
    <property type="match status" value="1"/>
</dbReference>
<dbReference type="PRINTS" id="PR00773">
    <property type="entry name" value="GRPEPROTEIN"/>
</dbReference>
<dbReference type="SUPFAM" id="SSF58014">
    <property type="entry name" value="Coiled-coil domain of nucleotide exchange factor GrpE"/>
    <property type="match status" value="1"/>
</dbReference>
<comment type="subcellular location">
    <subcellularLocation>
        <location evidence="3">Cytoplasm</location>
    </subcellularLocation>
</comment>
<keyword evidence="2 3" id="KW-0143">Chaperone</keyword>
<comment type="similarity">
    <text evidence="1 3 4">Belongs to the GrpE family.</text>
</comment>
<feature type="compositionally biased region" description="Low complexity" evidence="5">
    <location>
        <begin position="7"/>
        <end position="20"/>
    </location>
</feature>
<dbReference type="InterPro" id="IPR009012">
    <property type="entry name" value="GrpE_head"/>
</dbReference>
<name>Q0RMK0_FRAAA</name>
<organism evidence="6 7">
    <name type="scientific">Frankia alni (strain DSM 45986 / CECT 9034 / ACN14a)</name>
    <dbReference type="NCBI Taxonomy" id="326424"/>
    <lineage>
        <taxon>Bacteria</taxon>
        <taxon>Bacillati</taxon>
        <taxon>Actinomycetota</taxon>
        <taxon>Actinomycetes</taxon>
        <taxon>Frankiales</taxon>
        <taxon>Frankiaceae</taxon>
        <taxon>Frankia</taxon>
    </lineage>
</organism>
<dbReference type="InterPro" id="IPR000740">
    <property type="entry name" value="GrpE"/>
</dbReference>
<feature type="region of interest" description="Disordered" evidence="5">
    <location>
        <begin position="131"/>
        <end position="161"/>
    </location>
</feature>
<dbReference type="Gene3D" id="3.90.20.20">
    <property type="match status" value="1"/>
</dbReference>
<evidence type="ECO:0000256" key="4">
    <source>
        <dbReference type="RuleBase" id="RU004478"/>
    </source>
</evidence>
<feature type="region of interest" description="Disordered" evidence="5">
    <location>
        <begin position="1"/>
        <end position="39"/>
    </location>
</feature>
<dbReference type="GO" id="GO:0051087">
    <property type="term" value="F:protein-folding chaperone binding"/>
    <property type="evidence" value="ECO:0007669"/>
    <property type="project" value="InterPro"/>
</dbReference>
<dbReference type="GO" id="GO:0042803">
    <property type="term" value="F:protein homodimerization activity"/>
    <property type="evidence" value="ECO:0007669"/>
    <property type="project" value="InterPro"/>
</dbReference>
<dbReference type="InterPro" id="IPR013805">
    <property type="entry name" value="GrpE_CC"/>
</dbReference>
<evidence type="ECO:0000313" key="7">
    <source>
        <dbReference type="Proteomes" id="UP000000657"/>
    </source>
</evidence>
<keyword evidence="7" id="KW-1185">Reference proteome</keyword>
<proteinExistence type="inferred from homology"/>
<dbReference type="SUPFAM" id="SSF51064">
    <property type="entry name" value="Head domain of nucleotide exchange factor GrpE"/>
    <property type="match status" value="1"/>
</dbReference>
<dbReference type="STRING" id="326424.FRAAL2604"/>
<dbReference type="Proteomes" id="UP000000657">
    <property type="component" value="Chromosome"/>
</dbReference>
<dbReference type="EMBL" id="CT573213">
    <property type="protein sequence ID" value="CAJ61251.1"/>
    <property type="molecule type" value="Genomic_DNA"/>
</dbReference>
<dbReference type="Gene3D" id="2.30.22.10">
    <property type="entry name" value="Head domain of nucleotide exchange factor GrpE"/>
    <property type="match status" value="1"/>
</dbReference>
<dbReference type="KEGG" id="fal:FRAAL2604"/>
<comment type="subunit">
    <text evidence="3">Homodimer.</text>
</comment>
<dbReference type="GO" id="GO:0000774">
    <property type="term" value="F:adenyl-nucleotide exchange factor activity"/>
    <property type="evidence" value="ECO:0007669"/>
    <property type="project" value="InterPro"/>
</dbReference>
<feature type="compositionally biased region" description="Basic and acidic residues" evidence="5">
    <location>
        <begin position="200"/>
        <end position="218"/>
    </location>
</feature>
<evidence type="ECO:0000256" key="3">
    <source>
        <dbReference type="HAMAP-Rule" id="MF_01151"/>
    </source>
</evidence>
<dbReference type="HOGENOM" id="CLU_057217_0_2_11"/>
<dbReference type="PANTHER" id="PTHR21237:SF23">
    <property type="entry name" value="GRPE PROTEIN HOMOLOG, MITOCHONDRIAL"/>
    <property type="match status" value="1"/>
</dbReference>
<dbReference type="eggNOG" id="COG0576">
    <property type="taxonomic scope" value="Bacteria"/>
</dbReference>
<feature type="region of interest" description="Disordered" evidence="5">
    <location>
        <begin position="180"/>
        <end position="226"/>
    </location>
</feature>
<dbReference type="CDD" id="cd00446">
    <property type="entry name" value="GrpE"/>
    <property type="match status" value="1"/>
</dbReference>
<evidence type="ECO:0000256" key="2">
    <source>
        <dbReference type="ARBA" id="ARBA00023186"/>
    </source>
</evidence>
<dbReference type="GO" id="GO:0005737">
    <property type="term" value="C:cytoplasm"/>
    <property type="evidence" value="ECO:0007669"/>
    <property type="project" value="UniProtKB-SubCell"/>
</dbReference>
<keyword evidence="3" id="KW-0963">Cytoplasm</keyword>
<evidence type="ECO:0000256" key="1">
    <source>
        <dbReference type="ARBA" id="ARBA00009054"/>
    </source>
</evidence>
<gene>
    <name evidence="3 6" type="primary">grpE</name>
    <name evidence="6" type="ordered locus">FRAAL2604</name>
</gene>
<evidence type="ECO:0000313" key="6">
    <source>
        <dbReference type="EMBL" id="CAJ61251.1"/>
    </source>
</evidence>
<evidence type="ECO:0000256" key="5">
    <source>
        <dbReference type="SAM" id="MobiDB-lite"/>
    </source>
</evidence>
<accession>Q0RMK0</accession>
<keyword evidence="3" id="KW-0346">Stress response</keyword>
<dbReference type="HAMAP" id="MF_01151">
    <property type="entry name" value="GrpE"/>
    <property type="match status" value="1"/>
</dbReference>
<dbReference type="Pfam" id="PF01025">
    <property type="entry name" value="GrpE"/>
    <property type="match status" value="1"/>
</dbReference>
<dbReference type="AlphaFoldDB" id="Q0RMK0"/>